<gene>
    <name evidence="1" type="ORF">GCM10022218_01740</name>
</gene>
<dbReference type="EMBL" id="BAAAZK010000002">
    <property type="protein sequence ID" value="GAA4167811.1"/>
    <property type="molecule type" value="Genomic_DNA"/>
</dbReference>
<evidence type="ECO:0008006" key="3">
    <source>
        <dbReference type="Google" id="ProtNLM"/>
    </source>
</evidence>
<sequence length="240" mass="28550">MKKLLLICKLILLLCISCKQKQFDLADLRFPIDKKQLNMLGVETAPYKTYLEDETIKFSSDSSSVMHFGGIALAGNLSRYDKNIYASNTIQFLEDRTDKTIQAYKVTIGTSEETEQLESYFDKQFGKTEFYYKDEELSCRVWEKEGLLYYLGINFDVYNPDQIKKHRRTALLFVVNKSSQTLIKEEAPQGHYFRFYHYYLEAKEKPEYKTLTYRQYMELKQRQYQSEGLETIYVEHYIKQ</sequence>
<dbReference type="Proteomes" id="UP001500167">
    <property type="component" value="Unassembled WGS sequence"/>
</dbReference>
<evidence type="ECO:0000313" key="2">
    <source>
        <dbReference type="Proteomes" id="UP001500167"/>
    </source>
</evidence>
<accession>A0ABP7ZQ92</accession>
<name>A0ABP7ZQ92_9SPHI</name>
<proteinExistence type="predicted"/>
<protein>
    <recommendedName>
        <fullName evidence="3">Lipoprotein</fullName>
    </recommendedName>
</protein>
<reference evidence="2" key="1">
    <citation type="journal article" date="2019" name="Int. J. Syst. Evol. Microbiol.">
        <title>The Global Catalogue of Microorganisms (GCM) 10K type strain sequencing project: providing services to taxonomists for standard genome sequencing and annotation.</title>
        <authorList>
            <consortium name="The Broad Institute Genomics Platform"/>
            <consortium name="The Broad Institute Genome Sequencing Center for Infectious Disease"/>
            <person name="Wu L."/>
            <person name="Ma J."/>
        </authorList>
    </citation>
    <scope>NUCLEOTIDE SEQUENCE [LARGE SCALE GENOMIC DNA]</scope>
    <source>
        <strain evidence="2">JCM 16722</strain>
    </source>
</reference>
<dbReference type="RefSeq" id="WP_346083660.1">
    <property type="nucleotide sequence ID" value="NZ_BAAAZK010000002.1"/>
</dbReference>
<evidence type="ECO:0000313" key="1">
    <source>
        <dbReference type="EMBL" id="GAA4167811.1"/>
    </source>
</evidence>
<organism evidence="1 2">
    <name type="scientific">Sphingobacterium ginsenosidimutans</name>
    <dbReference type="NCBI Taxonomy" id="687845"/>
    <lineage>
        <taxon>Bacteria</taxon>
        <taxon>Pseudomonadati</taxon>
        <taxon>Bacteroidota</taxon>
        <taxon>Sphingobacteriia</taxon>
        <taxon>Sphingobacteriales</taxon>
        <taxon>Sphingobacteriaceae</taxon>
        <taxon>Sphingobacterium</taxon>
    </lineage>
</organism>
<keyword evidence="2" id="KW-1185">Reference proteome</keyword>
<comment type="caution">
    <text evidence="1">The sequence shown here is derived from an EMBL/GenBank/DDBJ whole genome shotgun (WGS) entry which is preliminary data.</text>
</comment>